<gene>
    <name evidence="5" type="ORF">HF838_06755</name>
</gene>
<dbReference type="Pfam" id="PF07963">
    <property type="entry name" value="N_methyl"/>
    <property type="match status" value="1"/>
</dbReference>
<keyword evidence="2" id="KW-0488">Methylation</keyword>
<dbReference type="InterPro" id="IPR045584">
    <property type="entry name" value="Pilin-like"/>
</dbReference>
<name>A0A848CS00_ANEAE</name>
<dbReference type="EMBL" id="JABAGO010000008">
    <property type="protein sequence ID" value="NME97958.1"/>
    <property type="molecule type" value="Genomic_DNA"/>
</dbReference>
<evidence type="ECO:0000256" key="2">
    <source>
        <dbReference type="ARBA" id="ARBA00022481"/>
    </source>
</evidence>
<reference evidence="5 6" key="1">
    <citation type="submission" date="2020-04" db="EMBL/GenBank/DDBJ databases">
        <authorList>
            <person name="Hitch T.C.A."/>
            <person name="Wylensek D."/>
            <person name="Clavel T."/>
        </authorList>
    </citation>
    <scope>NUCLEOTIDE SEQUENCE [LARGE SCALE GENOMIC DNA]</scope>
    <source>
        <strain evidence="5 6">WB01_D5_05</strain>
    </source>
</reference>
<dbReference type="GO" id="GO:0015628">
    <property type="term" value="P:protein secretion by the type II secretion system"/>
    <property type="evidence" value="ECO:0007669"/>
    <property type="project" value="InterPro"/>
</dbReference>
<accession>A0A848CS00</accession>
<keyword evidence="4" id="KW-0812">Transmembrane</keyword>
<dbReference type="GeneID" id="92837432"/>
<dbReference type="SUPFAM" id="SSF54523">
    <property type="entry name" value="Pili subunits"/>
    <property type="match status" value="1"/>
</dbReference>
<keyword evidence="4" id="KW-1133">Transmembrane helix</keyword>
<dbReference type="GO" id="GO:0009986">
    <property type="term" value="C:cell surface"/>
    <property type="evidence" value="ECO:0007669"/>
    <property type="project" value="UniProtKB-SubCell"/>
</dbReference>
<dbReference type="InterPro" id="IPR000983">
    <property type="entry name" value="Bac_GSPG_pilin"/>
</dbReference>
<evidence type="ECO:0000256" key="3">
    <source>
        <dbReference type="ARBA" id="ARBA00023287"/>
    </source>
</evidence>
<dbReference type="Proteomes" id="UP000561326">
    <property type="component" value="Unassembled WGS sequence"/>
</dbReference>
<dbReference type="PROSITE" id="PS00409">
    <property type="entry name" value="PROKAR_NTER_METHYL"/>
    <property type="match status" value="1"/>
</dbReference>
<comment type="subcellular location">
    <subcellularLocation>
        <location evidence="1">Cell surface</location>
    </subcellularLocation>
</comment>
<dbReference type="AlphaFoldDB" id="A0A848CS00"/>
<proteinExistence type="predicted"/>
<dbReference type="Gene3D" id="3.30.700.10">
    <property type="entry name" value="Glycoprotein, Type 4 Pilin"/>
    <property type="match status" value="1"/>
</dbReference>
<dbReference type="GO" id="GO:0030420">
    <property type="term" value="P:establishment of competence for transformation"/>
    <property type="evidence" value="ECO:0007669"/>
    <property type="project" value="UniProtKB-KW"/>
</dbReference>
<comment type="caution">
    <text evidence="5">The sequence shown here is derived from an EMBL/GenBank/DDBJ whole genome shotgun (WGS) entry which is preliminary data.</text>
</comment>
<keyword evidence="4" id="KW-0472">Membrane</keyword>
<organism evidence="5 6">
    <name type="scientific">Aneurinibacillus aneurinilyticus</name>
    <name type="common">Bacillus aneurinolyticus</name>
    <dbReference type="NCBI Taxonomy" id="1391"/>
    <lineage>
        <taxon>Bacteria</taxon>
        <taxon>Bacillati</taxon>
        <taxon>Bacillota</taxon>
        <taxon>Bacilli</taxon>
        <taxon>Bacillales</taxon>
        <taxon>Paenibacillaceae</taxon>
        <taxon>Aneurinibacillus group</taxon>
        <taxon>Aneurinibacillus</taxon>
    </lineage>
</organism>
<evidence type="ECO:0000256" key="4">
    <source>
        <dbReference type="SAM" id="Phobius"/>
    </source>
</evidence>
<dbReference type="PRINTS" id="PR00813">
    <property type="entry name" value="BCTERIALGSPG"/>
</dbReference>
<evidence type="ECO:0000313" key="5">
    <source>
        <dbReference type="EMBL" id="NME97958.1"/>
    </source>
</evidence>
<dbReference type="GO" id="GO:0015627">
    <property type="term" value="C:type II protein secretion system complex"/>
    <property type="evidence" value="ECO:0007669"/>
    <property type="project" value="InterPro"/>
</dbReference>
<sequence>MNIHRKRNLEAGFTLIELLIVIAIIGTFLTLALPTYKGAIVKAQNQSCEVNKRMVATALEAYAIENGGSYPSASEALKELSDKGYLGQEPVCPAKGTYAVEISADGKKINVKCSKHESPS</sequence>
<feature type="transmembrane region" description="Helical" evidence="4">
    <location>
        <begin position="12"/>
        <end position="33"/>
    </location>
</feature>
<dbReference type="NCBIfam" id="TIGR02532">
    <property type="entry name" value="IV_pilin_GFxxxE"/>
    <property type="match status" value="1"/>
</dbReference>
<keyword evidence="3" id="KW-0178">Competence</keyword>
<dbReference type="RefSeq" id="WP_021619282.1">
    <property type="nucleotide sequence ID" value="NZ_CABKST010000026.1"/>
</dbReference>
<dbReference type="PANTHER" id="PTHR30093">
    <property type="entry name" value="GENERAL SECRETION PATHWAY PROTEIN G"/>
    <property type="match status" value="1"/>
</dbReference>
<protein>
    <submittedName>
        <fullName evidence="5">Type II secretion system protein</fullName>
    </submittedName>
</protein>
<evidence type="ECO:0000313" key="6">
    <source>
        <dbReference type="Proteomes" id="UP000561326"/>
    </source>
</evidence>
<dbReference type="InterPro" id="IPR012902">
    <property type="entry name" value="N_methyl_site"/>
</dbReference>
<evidence type="ECO:0000256" key="1">
    <source>
        <dbReference type="ARBA" id="ARBA00004241"/>
    </source>
</evidence>
<dbReference type="OrthoDB" id="1798043at2"/>